<evidence type="ECO:0000313" key="1">
    <source>
        <dbReference type="EMBL" id="SDH43342.1"/>
    </source>
</evidence>
<name>A0A1G8CD21_9BACT</name>
<keyword evidence="2" id="KW-1185">Reference proteome</keyword>
<dbReference type="EMBL" id="FNCQ01000028">
    <property type="protein sequence ID" value="SDH43342.1"/>
    <property type="molecule type" value="Genomic_DNA"/>
</dbReference>
<reference evidence="2" key="1">
    <citation type="submission" date="2016-10" db="EMBL/GenBank/DDBJ databases">
        <authorList>
            <person name="Varghese N."/>
            <person name="Submissions S."/>
        </authorList>
    </citation>
    <scope>NUCLEOTIDE SEQUENCE [LARGE SCALE GENOMIC DNA]</scope>
    <source>
        <strain evidence="2">BP1-148</strain>
    </source>
</reference>
<accession>A0A1G8CD21</accession>
<dbReference type="AlphaFoldDB" id="A0A1G8CD21"/>
<evidence type="ECO:0000313" key="2">
    <source>
        <dbReference type="Proteomes" id="UP000198779"/>
    </source>
</evidence>
<gene>
    <name evidence="1" type="ORF">SAMN04487901_1286</name>
</gene>
<dbReference type="Proteomes" id="UP000198779">
    <property type="component" value="Unassembled WGS sequence"/>
</dbReference>
<dbReference type="STRING" id="645274.SAMN04487901_1286"/>
<protein>
    <submittedName>
        <fullName evidence="1">Uncharacterized protein</fullName>
    </submittedName>
</protein>
<proteinExistence type="predicted"/>
<dbReference type="RefSeq" id="WP_091819295.1">
    <property type="nucleotide sequence ID" value="NZ_FNCQ01000028.1"/>
</dbReference>
<organism evidence="1 2">
    <name type="scientific">Prevotella communis</name>
    <dbReference type="NCBI Taxonomy" id="2913614"/>
    <lineage>
        <taxon>Bacteria</taxon>
        <taxon>Pseudomonadati</taxon>
        <taxon>Bacteroidota</taxon>
        <taxon>Bacteroidia</taxon>
        <taxon>Bacteroidales</taxon>
        <taxon>Prevotellaceae</taxon>
        <taxon>Prevotella</taxon>
    </lineage>
</organism>
<sequence length="443" mass="50568">MEKLSNFCSEIKAVIGENETLSVADARNVVKSINDFLYTNYPGIGNTLELGEYREYFSDFHKFWETHHKEILDCKIDDEKCELVADALHAIYVKSNGDAFTELYDTCGLKKQEICRVRFLTANQDFRGSLNFSNLANKYISDSSIFDEKYIYEDPEGFVHDIGISSLSQNDKRISYAKTIAGFLLDKGTTPYGLINIYNRDISLLREAIIGCDGAGYGNKKTDMFLRDMVVLGVWENISGFDKIDVASDLNTIKVALRTGIIKTEIPLVSSFLDIFCYQYSYIDAMNALAWRRVWEIWKRKYPSECVESPCLIDYFVYKVIGKQFCKDNLYLFECETKEHTFYWHSHQNKTCQVCREKGLGRKTASRIGRVMPCSCKEGYKAFLASEYVRSLPEDKKISECPFKDICGENRNLQPPKSISILGQTGWTSAYTKKNEGGGGLMA</sequence>